<keyword evidence="2" id="KW-1185">Reference proteome</keyword>
<comment type="caution">
    <text evidence="1">The sequence shown here is derived from an EMBL/GenBank/DDBJ whole genome shotgun (WGS) entry which is preliminary data.</text>
</comment>
<dbReference type="EMBL" id="QHKO01000002">
    <property type="protein sequence ID" value="RAL23531.1"/>
    <property type="molecule type" value="Genomic_DNA"/>
</dbReference>
<proteinExistence type="predicted"/>
<dbReference type="OrthoDB" id="5500945at2"/>
<reference evidence="1 2" key="1">
    <citation type="submission" date="2018-05" db="EMBL/GenBank/DDBJ databases">
        <title>Lujinxingia marina gen. nov. sp. nov., a new facultative anaerobic member of the class Deltaproteobacteria, and proposal of Lujinxingaceae fam. nov.</title>
        <authorList>
            <person name="Li C.-M."/>
        </authorList>
    </citation>
    <scope>NUCLEOTIDE SEQUENCE [LARGE SCALE GENOMIC DNA]</scope>
    <source>
        <strain evidence="1 2">B210</strain>
    </source>
</reference>
<evidence type="ECO:0000313" key="2">
    <source>
        <dbReference type="Proteomes" id="UP000249169"/>
    </source>
</evidence>
<name>A0A328CCC9_9DELT</name>
<dbReference type="RefSeq" id="WP_111728789.1">
    <property type="nucleotide sequence ID" value="NZ_QHKO01000002.1"/>
</dbReference>
<protein>
    <submittedName>
        <fullName evidence="1">Uncharacterized protein</fullName>
    </submittedName>
</protein>
<evidence type="ECO:0000313" key="1">
    <source>
        <dbReference type="EMBL" id="RAL23531.1"/>
    </source>
</evidence>
<sequence length="213" mass="22676">MNRPTLTLIAALGLAPVACGLLDTELATITYEEGIPFDFEVDATALCPADVDCDVETQPAHETVALDPIEFDIAVDIVEASGNPQLQGVAQRLRSIEITSIDYEIADNDLNFDLPSIDIYVGPLEAQSSEDEGVVLLTTIPIAEAGQDVSGRAEVSAESLEVTSELFKSMQFAAIPKSQPVIEEGEPFPPQGAAQVKLTINIKIVANPIDAIQ</sequence>
<gene>
    <name evidence="1" type="ORF">DL240_05050</name>
</gene>
<organism evidence="1 2">
    <name type="scientific">Lujinxingia litoralis</name>
    <dbReference type="NCBI Taxonomy" id="2211119"/>
    <lineage>
        <taxon>Bacteria</taxon>
        <taxon>Deltaproteobacteria</taxon>
        <taxon>Bradymonadales</taxon>
        <taxon>Lujinxingiaceae</taxon>
        <taxon>Lujinxingia</taxon>
    </lineage>
</organism>
<dbReference type="AlphaFoldDB" id="A0A328CCC9"/>
<accession>A0A328CCC9</accession>
<dbReference type="Proteomes" id="UP000249169">
    <property type="component" value="Unassembled WGS sequence"/>
</dbReference>